<protein>
    <submittedName>
        <fullName evidence="2">Uncharacterized protein</fullName>
    </submittedName>
</protein>
<comment type="caution">
    <text evidence="2">The sequence shown here is derived from an EMBL/GenBank/DDBJ whole genome shotgun (WGS) entry which is preliminary data.</text>
</comment>
<sequence>MISEVTLKPKNRLRGYSNTLSSLHPYLHSKFTHTKFLVIQLVLSLYFFFFFHFNVLRQLKSKGWSIHTRERSDQDYQSILADAAASRFTNFKA</sequence>
<evidence type="ECO:0000256" key="1">
    <source>
        <dbReference type="SAM" id="Phobius"/>
    </source>
</evidence>
<keyword evidence="1" id="KW-0472">Membrane</keyword>
<organism evidence="2 3">
    <name type="scientific">Populus alba x Populus x berolinensis</name>
    <dbReference type="NCBI Taxonomy" id="444605"/>
    <lineage>
        <taxon>Eukaryota</taxon>
        <taxon>Viridiplantae</taxon>
        <taxon>Streptophyta</taxon>
        <taxon>Embryophyta</taxon>
        <taxon>Tracheophyta</taxon>
        <taxon>Spermatophyta</taxon>
        <taxon>Magnoliopsida</taxon>
        <taxon>eudicotyledons</taxon>
        <taxon>Gunneridae</taxon>
        <taxon>Pentapetalae</taxon>
        <taxon>rosids</taxon>
        <taxon>fabids</taxon>
        <taxon>Malpighiales</taxon>
        <taxon>Salicaceae</taxon>
        <taxon>Saliceae</taxon>
        <taxon>Populus</taxon>
    </lineage>
</organism>
<gene>
    <name evidence="2" type="ORF">NC653_022663</name>
</gene>
<accession>A0AAD6QBX5</accession>
<feature type="transmembrane region" description="Helical" evidence="1">
    <location>
        <begin position="36"/>
        <end position="56"/>
    </location>
</feature>
<keyword evidence="1" id="KW-0812">Transmembrane</keyword>
<reference evidence="2" key="1">
    <citation type="journal article" date="2023" name="Mol. Ecol. Resour.">
        <title>Chromosome-level genome assembly of a triploid poplar Populus alba 'Berolinensis'.</title>
        <authorList>
            <person name="Chen S."/>
            <person name="Yu Y."/>
            <person name="Wang X."/>
            <person name="Wang S."/>
            <person name="Zhang T."/>
            <person name="Zhou Y."/>
            <person name="He R."/>
            <person name="Meng N."/>
            <person name="Wang Y."/>
            <person name="Liu W."/>
            <person name="Liu Z."/>
            <person name="Liu J."/>
            <person name="Guo Q."/>
            <person name="Huang H."/>
            <person name="Sederoff R.R."/>
            <person name="Wang G."/>
            <person name="Qu G."/>
            <person name="Chen S."/>
        </authorList>
    </citation>
    <scope>NUCLEOTIDE SEQUENCE</scope>
    <source>
        <strain evidence="2">SC-2020</strain>
    </source>
</reference>
<keyword evidence="3" id="KW-1185">Reference proteome</keyword>
<dbReference type="EMBL" id="JAQIZT010000009">
    <property type="protein sequence ID" value="KAJ6984458.1"/>
    <property type="molecule type" value="Genomic_DNA"/>
</dbReference>
<dbReference type="AlphaFoldDB" id="A0AAD6QBX5"/>
<keyword evidence="1" id="KW-1133">Transmembrane helix</keyword>
<dbReference type="Proteomes" id="UP001164929">
    <property type="component" value="Chromosome 9"/>
</dbReference>
<evidence type="ECO:0000313" key="2">
    <source>
        <dbReference type="EMBL" id="KAJ6984458.1"/>
    </source>
</evidence>
<evidence type="ECO:0000313" key="3">
    <source>
        <dbReference type="Proteomes" id="UP001164929"/>
    </source>
</evidence>
<name>A0AAD6QBX5_9ROSI</name>
<proteinExistence type="predicted"/>